<evidence type="ECO:0000256" key="1">
    <source>
        <dbReference type="SAM" id="Coils"/>
    </source>
</evidence>
<dbReference type="InterPro" id="IPR001036">
    <property type="entry name" value="Acrflvin-R"/>
</dbReference>
<comment type="caution">
    <text evidence="3">The sequence shown here is derived from an EMBL/GenBank/DDBJ whole genome shotgun (WGS) entry which is preliminary data.</text>
</comment>
<feature type="transmembrane region" description="Helical" evidence="2">
    <location>
        <begin position="1006"/>
        <end position="1032"/>
    </location>
</feature>
<dbReference type="RefSeq" id="WP_138479672.1">
    <property type="nucleotide sequence ID" value="NZ_PPSW01000008.1"/>
</dbReference>
<keyword evidence="1" id="KW-0175">Coiled coil</keyword>
<protein>
    <submittedName>
        <fullName evidence="3">AcrB/AcrD/AcrF family protein</fullName>
    </submittedName>
</protein>
<dbReference type="Gene3D" id="3.30.70.1320">
    <property type="entry name" value="Multidrug efflux transporter AcrB pore domain like"/>
    <property type="match status" value="1"/>
</dbReference>
<dbReference type="Proteomes" id="UP000309186">
    <property type="component" value="Unassembled WGS sequence"/>
</dbReference>
<name>A0A5R9Q3P7_9GAMM</name>
<feature type="transmembrane region" description="Helical" evidence="2">
    <location>
        <begin position="362"/>
        <end position="380"/>
    </location>
</feature>
<evidence type="ECO:0000313" key="4">
    <source>
        <dbReference type="Proteomes" id="UP000309186"/>
    </source>
</evidence>
<dbReference type="Gene3D" id="3.30.70.1440">
    <property type="entry name" value="Multidrug efflux transporter AcrB pore domain"/>
    <property type="match status" value="1"/>
</dbReference>
<dbReference type="GO" id="GO:0042910">
    <property type="term" value="F:xenobiotic transmembrane transporter activity"/>
    <property type="evidence" value="ECO:0007669"/>
    <property type="project" value="TreeGrafter"/>
</dbReference>
<reference evidence="3 4" key="1">
    <citation type="submission" date="2018-01" db="EMBL/GenBank/DDBJ databases">
        <title>Co-occurrence of chitin degradation, pigmentation and bioactivity in marine Pseudoalteromonas.</title>
        <authorList>
            <person name="Paulsen S."/>
            <person name="Gram L."/>
            <person name="Machado H."/>
        </authorList>
    </citation>
    <scope>NUCLEOTIDE SEQUENCE [LARGE SCALE GENOMIC DNA]</scope>
    <source>
        <strain evidence="3 4">S3663</strain>
    </source>
</reference>
<feature type="transmembrane region" description="Helical" evidence="2">
    <location>
        <begin position="903"/>
        <end position="925"/>
    </location>
</feature>
<dbReference type="PANTHER" id="PTHR32063:SF33">
    <property type="entry name" value="RND SUPERFAMILY EFFLUX PUMP PERMEASE COMPONENT"/>
    <property type="match status" value="1"/>
</dbReference>
<dbReference type="AlphaFoldDB" id="A0A5R9Q3P7"/>
<organism evidence="3 4">
    <name type="scientific">Pseudoalteromonas phenolica</name>
    <dbReference type="NCBI Taxonomy" id="161398"/>
    <lineage>
        <taxon>Bacteria</taxon>
        <taxon>Pseudomonadati</taxon>
        <taxon>Pseudomonadota</taxon>
        <taxon>Gammaproteobacteria</taxon>
        <taxon>Alteromonadales</taxon>
        <taxon>Pseudoalteromonadaceae</taxon>
        <taxon>Pseudoalteromonas</taxon>
    </lineage>
</organism>
<dbReference type="SUPFAM" id="SSF82693">
    <property type="entry name" value="Multidrug efflux transporter AcrB pore domain, PN1, PN2, PC1 and PC2 subdomains"/>
    <property type="match status" value="3"/>
</dbReference>
<dbReference type="Gene3D" id="1.20.1640.10">
    <property type="entry name" value="Multidrug efflux transporter AcrB transmembrane domain"/>
    <property type="match status" value="2"/>
</dbReference>
<feature type="coiled-coil region" evidence="1">
    <location>
        <begin position="582"/>
        <end position="609"/>
    </location>
</feature>
<feature type="transmembrane region" description="Helical" evidence="2">
    <location>
        <begin position="432"/>
        <end position="454"/>
    </location>
</feature>
<keyword evidence="2" id="KW-1133">Transmembrane helix</keyword>
<dbReference type="GO" id="GO:0005886">
    <property type="term" value="C:plasma membrane"/>
    <property type="evidence" value="ECO:0007669"/>
    <property type="project" value="TreeGrafter"/>
</dbReference>
<feature type="transmembrane region" description="Helical" evidence="2">
    <location>
        <begin position="336"/>
        <end position="356"/>
    </location>
</feature>
<dbReference type="OrthoDB" id="5287122at2"/>
<feature type="transmembrane region" description="Helical" evidence="2">
    <location>
        <begin position="6"/>
        <end position="27"/>
    </location>
</feature>
<gene>
    <name evidence="3" type="ORF">C1E24_05940</name>
</gene>
<feature type="transmembrane region" description="Helical" evidence="2">
    <location>
        <begin position="932"/>
        <end position="954"/>
    </location>
</feature>
<keyword evidence="2" id="KW-0472">Membrane</keyword>
<evidence type="ECO:0000313" key="3">
    <source>
        <dbReference type="EMBL" id="TLX47773.1"/>
    </source>
</evidence>
<sequence>MIRFFASHPTAANILMLLFIVIGLVSLPQIHRETLPKINQYQLDIVVPYPGASAENVEQKICLSLESALDGISFLEEKHCVARQNVGQMTVKMFEQGDFEQFRTDVRNAIDTIDDFPAQVEQWTINERGRTQDVVSVAVTTHAAQNVADNGLSRVELKALAEQVKVTLLRHPDIPIVEINDFSKHQLRVTASQDALQQYGMSLQTLSQRLTAQNVELPLGVLETSEADTQIRIKDERRSAEQLADVVVSTGTQGNHVRIADLGQVSDTFERDEKQIFFNGVPAAIITIKKNTNEDSLRVLHATEAVLEKLQTSLPSGVHLTLTNDNTSLVKDRINLLLANAWQGLLLVFFVMWLFFSFKYAFWVVMGLPVSFLASFFLMMHLGISINMLSMVALLLALGILMDDAIVIAESIGSHIEKGLKVQDAVLQGTKVVLPGVCSSFVTTLCIFVGLIFIEGNLGQILKVIPIVLISVITVSLIEAFFILPNHLSHALQSKSKDGKWAQCVGVIRARFETKFTHWNQQILHLNHVLIRYRYLVFGAVIATFLLSLSMLISGVLKFTAFPDIDGDVLQARLLMPNGTPLVKTQQSMQKIEQALARTNAKLSEQEDGELVIASTVVYGQNPDYQDQGANLAYISVDLLSAEQRNTHLQAFSDLWRKELGDVPEALSLSFKEPKLGPQGRAVDIRLQSDDIEQLSRAAYELKNWLKGYPGVQNITDDLRPGKPEFTLTLKPDALVTGITSADIAQQLRPAFQGSKLSDMHVGLENYEVTVKLAEQSMDEYSDFDNFLIIHPKSQVAIPLAALVNIEQTRGLAVINRVNNMPTVSVFADIDSELNTASAVVKDVEKRWLSELNSRFPDMTYSIEGEVKNAGITQSSMRRAMLLGMIGIFLLLALQFQSYIEPLIVMVSIPFAMIGVILGHFIMGINFSMPSLMGFISLAGIVVNDSILLVQFVKRSVKEGLSVHDAAAQASHDRFRAVVLTSVTTIAGMTPLLFETSLQAQILIPLATSIVFGILASTCLVLLVLPCLYSILEDFGVAKPYHSHHGIDSGDAVNERELGGKVKVNTVVKSI</sequence>
<feature type="transmembrane region" description="Helical" evidence="2">
    <location>
        <begin position="880"/>
        <end position="897"/>
    </location>
</feature>
<dbReference type="PRINTS" id="PR00702">
    <property type="entry name" value="ACRIFLAVINRP"/>
</dbReference>
<keyword evidence="2" id="KW-0812">Transmembrane</keyword>
<feature type="transmembrane region" description="Helical" evidence="2">
    <location>
        <begin position="392"/>
        <end position="412"/>
    </location>
</feature>
<dbReference type="EMBL" id="PPSW01000008">
    <property type="protein sequence ID" value="TLX47773.1"/>
    <property type="molecule type" value="Genomic_DNA"/>
</dbReference>
<accession>A0A5R9Q3P7</accession>
<dbReference type="Gene3D" id="3.30.70.1430">
    <property type="entry name" value="Multidrug efflux transporter AcrB pore domain"/>
    <property type="match status" value="2"/>
</dbReference>
<dbReference type="SUPFAM" id="SSF82714">
    <property type="entry name" value="Multidrug efflux transporter AcrB TolC docking domain, DN and DC subdomains"/>
    <property type="match status" value="2"/>
</dbReference>
<feature type="transmembrane region" description="Helical" evidence="2">
    <location>
        <begin position="461"/>
        <end position="484"/>
    </location>
</feature>
<evidence type="ECO:0000256" key="2">
    <source>
        <dbReference type="SAM" id="Phobius"/>
    </source>
</evidence>
<dbReference type="Gene3D" id="3.30.2090.10">
    <property type="entry name" value="Multidrug efflux transporter AcrB TolC docking domain, DN and DC subdomains"/>
    <property type="match status" value="2"/>
</dbReference>
<dbReference type="Pfam" id="PF00873">
    <property type="entry name" value="ACR_tran"/>
    <property type="match status" value="1"/>
</dbReference>
<dbReference type="SUPFAM" id="SSF82866">
    <property type="entry name" value="Multidrug efflux transporter AcrB transmembrane domain"/>
    <property type="match status" value="2"/>
</dbReference>
<feature type="transmembrane region" description="Helical" evidence="2">
    <location>
        <begin position="535"/>
        <end position="557"/>
    </location>
</feature>
<dbReference type="PANTHER" id="PTHR32063">
    <property type="match status" value="1"/>
</dbReference>
<dbReference type="InterPro" id="IPR027463">
    <property type="entry name" value="AcrB_DN_DC_subdom"/>
</dbReference>
<proteinExistence type="predicted"/>